<proteinExistence type="predicted"/>
<gene>
    <name evidence="2" type="ORF">KC01_LOCUS16157</name>
</gene>
<accession>A0AAV2K7U9</accession>
<feature type="region of interest" description="Disordered" evidence="1">
    <location>
        <begin position="38"/>
        <end position="102"/>
    </location>
</feature>
<protein>
    <submittedName>
        <fullName evidence="2">Uncharacterized protein</fullName>
    </submittedName>
</protein>
<name>A0AAV2K7U9_KNICA</name>
<evidence type="ECO:0000313" key="3">
    <source>
        <dbReference type="Proteomes" id="UP001497482"/>
    </source>
</evidence>
<organism evidence="2 3">
    <name type="scientific">Knipowitschia caucasica</name>
    <name type="common">Caucasian dwarf goby</name>
    <name type="synonym">Pomatoschistus caucasicus</name>
    <dbReference type="NCBI Taxonomy" id="637954"/>
    <lineage>
        <taxon>Eukaryota</taxon>
        <taxon>Metazoa</taxon>
        <taxon>Chordata</taxon>
        <taxon>Craniata</taxon>
        <taxon>Vertebrata</taxon>
        <taxon>Euteleostomi</taxon>
        <taxon>Actinopterygii</taxon>
        <taxon>Neopterygii</taxon>
        <taxon>Teleostei</taxon>
        <taxon>Neoteleostei</taxon>
        <taxon>Acanthomorphata</taxon>
        <taxon>Gobiaria</taxon>
        <taxon>Gobiiformes</taxon>
        <taxon>Gobioidei</taxon>
        <taxon>Gobiidae</taxon>
        <taxon>Gobiinae</taxon>
        <taxon>Knipowitschia</taxon>
    </lineage>
</organism>
<evidence type="ECO:0000256" key="1">
    <source>
        <dbReference type="SAM" id="MobiDB-lite"/>
    </source>
</evidence>
<sequence length="102" mass="11499">MTDIWRNLPAPGWTLGVTRDPRARALTQLGHRRCARRLRRKDKAADVPGDLPLPPSRPPSAHYIHRQRVEDGGTTRLPHSSTDMTNLRYEPPRKHARAAGAP</sequence>
<keyword evidence="3" id="KW-1185">Reference proteome</keyword>
<dbReference type="Proteomes" id="UP001497482">
    <property type="component" value="Chromosome 17"/>
</dbReference>
<dbReference type="EMBL" id="OZ035839">
    <property type="protein sequence ID" value="CAL1586007.1"/>
    <property type="molecule type" value="Genomic_DNA"/>
</dbReference>
<reference evidence="2 3" key="1">
    <citation type="submission" date="2024-04" db="EMBL/GenBank/DDBJ databases">
        <authorList>
            <person name="Waldvogel A.-M."/>
            <person name="Schoenle A."/>
        </authorList>
    </citation>
    <scope>NUCLEOTIDE SEQUENCE [LARGE SCALE GENOMIC DNA]</scope>
</reference>
<evidence type="ECO:0000313" key="2">
    <source>
        <dbReference type="EMBL" id="CAL1586007.1"/>
    </source>
</evidence>
<dbReference type="AlphaFoldDB" id="A0AAV2K7U9"/>